<gene>
    <name evidence="7" type="ORF">BMERY_1044</name>
</gene>
<dbReference type="PANTHER" id="PTHR11070:SF45">
    <property type="entry name" value="DNA 3'-5' HELICASE"/>
    <property type="match status" value="1"/>
</dbReference>
<dbReference type="InterPro" id="IPR014016">
    <property type="entry name" value="UvrD-like_ATP-bd"/>
</dbReference>
<keyword evidence="4 5" id="KW-0067">ATP-binding</keyword>
<dbReference type="Proteomes" id="UP000029060">
    <property type="component" value="Unassembled WGS sequence"/>
</dbReference>
<keyword evidence="1 5" id="KW-0547">Nucleotide-binding</keyword>
<evidence type="ECO:0000259" key="6">
    <source>
        <dbReference type="PROSITE" id="PS51198"/>
    </source>
</evidence>
<dbReference type="InterPro" id="IPR027417">
    <property type="entry name" value="P-loop_NTPase"/>
</dbReference>
<dbReference type="GO" id="GO:0000725">
    <property type="term" value="P:recombinational repair"/>
    <property type="evidence" value="ECO:0007669"/>
    <property type="project" value="TreeGrafter"/>
</dbReference>
<keyword evidence="3 5" id="KW-0347">Helicase</keyword>
<dbReference type="PANTHER" id="PTHR11070">
    <property type="entry name" value="UVRD / RECB / PCRA DNA HELICASE FAMILY MEMBER"/>
    <property type="match status" value="1"/>
</dbReference>
<dbReference type="PROSITE" id="PS51198">
    <property type="entry name" value="UVRD_HELICASE_ATP_BIND"/>
    <property type="match status" value="1"/>
</dbReference>
<protein>
    <submittedName>
        <fullName evidence="7">Superfamily I DNA and RNA helicase</fullName>
        <ecNumber evidence="7">3.6.4.12</ecNumber>
    </submittedName>
</protein>
<evidence type="ECO:0000256" key="4">
    <source>
        <dbReference type="ARBA" id="ARBA00022840"/>
    </source>
</evidence>
<dbReference type="GO" id="GO:0005829">
    <property type="term" value="C:cytosol"/>
    <property type="evidence" value="ECO:0007669"/>
    <property type="project" value="TreeGrafter"/>
</dbReference>
<sequence length="759" mass="84883">MSTYASQLEEEQRAVSRAYNRLDALREETKHRLDAVRAAGSHGSPTQRTERDSFATMYEDRLIQLRGVEDRLVFGRLDDSKGDRLYIGRIGLTDERHNPMLIDWRAEAARPFYEATPSHHGDIVMRRHITLHFRDVVALEDEVLDVHSKSVDEASTSGTLTGEGALLASLSSRRTGKMTDIVATIQGEQDKIIRSDIGRAVVVQGGPGTGKTAVALHRAAYLLYTHRRTLSRSGVLVVGPSPAFLHYIDQVLPSLGETGVVSRTIADLIPGVMATAVDTPQVAYLKGERRMANAIRNAVADRERIPSNLPVVHINGIDVPMLPADIEQALGDARRTHQPHNKARETFVKSMLSAMRMRYEEQLDYTPDQDELYRTVSLLRMNDKVRVTLNLAWLPMTGQWLLDDMFSKPHKLRRYAPWLSDEQVKALTRPKGSPLTRSDIALLDEAMELLGEDPKLAAKRERLKAKHDEEIQFAKDTLAQNGIGNGIVTSQMLLDNINGSSPEDTAQRAANDREWTYGHIVVDEAQELTAMDWRMLMRRCPSRSFTIVGDVAQTSALGGTRSWAKTMDRLFGHGHWDVNELTIDYRNPQEVSRLASNFAAKQGLYISTVHAVRGIPDSVERVTVEDRDALFGAVARETVKLAREFVAQDGTGRVAVIGPNQLLDQLESSVYAEVEREFGAEEAHRLRSQDSWDRQIMVSDTETVKGLEYDAVVVVEPALIDQEAPSRLVSAADLYVAMTRPTQRLAIVRTLLDEHELEL</sequence>
<dbReference type="EC" id="3.6.4.12" evidence="7"/>
<reference evidence="7 8" key="1">
    <citation type="submission" date="2014-03" db="EMBL/GenBank/DDBJ databases">
        <title>Genomics of Bifidobacteria.</title>
        <authorList>
            <person name="Ventura M."/>
            <person name="Milani C."/>
            <person name="Lugli G.A."/>
        </authorList>
    </citation>
    <scope>NUCLEOTIDE SEQUENCE [LARGE SCALE GENOMIC DNA]</scope>
    <source>
        <strain evidence="7 8">LMG 11341</strain>
    </source>
</reference>
<feature type="domain" description="UvrD-like helicase ATP-binding" evidence="6">
    <location>
        <begin position="184"/>
        <end position="588"/>
    </location>
</feature>
<comment type="caution">
    <text evidence="7">The sequence shown here is derived from an EMBL/GenBank/DDBJ whole genome shotgun (WGS) entry which is preliminary data.</text>
</comment>
<keyword evidence="8" id="KW-1185">Reference proteome</keyword>
<dbReference type="GO" id="GO:0043138">
    <property type="term" value="F:3'-5' DNA helicase activity"/>
    <property type="evidence" value="ECO:0007669"/>
    <property type="project" value="TreeGrafter"/>
</dbReference>
<dbReference type="Pfam" id="PF13245">
    <property type="entry name" value="AAA_19"/>
    <property type="match status" value="1"/>
</dbReference>
<dbReference type="AlphaFoldDB" id="A0A087BKI7"/>
<evidence type="ECO:0000256" key="1">
    <source>
        <dbReference type="ARBA" id="ARBA00022741"/>
    </source>
</evidence>
<evidence type="ECO:0000313" key="7">
    <source>
        <dbReference type="EMBL" id="KFI71537.1"/>
    </source>
</evidence>
<proteinExistence type="predicted"/>
<dbReference type="STRING" id="78345.BMERY_1044"/>
<evidence type="ECO:0000256" key="3">
    <source>
        <dbReference type="ARBA" id="ARBA00022806"/>
    </source>
</evidence>
<evidence type="ECO:0000256" key="2">
    <source>
        <dbReference type="ARBA" id="ARBA00022801"/>
    </source>
</evidence>
<dbReference type="Gene3D" id="3.40.50.300">
    <property type="entry name" value="P-loop containing nucleotide triphosphate hydrolases"/>
    <property type="match status" value="2"/>
</dbReference>
<dbReference type="GO" id="GO:0003677">
    <property type="term" value="F:DNA binding"/>
    <property type="evidence" value="ECO:0007669"/>
    <property type="project" value="InterPro"/>
</dbReference>
<evidence type="ECO:0000256" key="5">
    <source>
        <dbReference type="PROSITE-ProRule" id="PRU00560"/>
    </source>
</evidence>
<keyword evidence="2 5" id="KW-0378">Hydrolase</keyword>
<dbReference type="EMBL" id="JGZC01000001">
    <property type="protein sequence ID" value="KFI71537.1"/>
    <property type="molecule type" value="Genomic_DNA"/>
</dbReference>
<dbReference type="OrthoDB" id="9787585at2"/>
<dbReference type="InterPro" id="IPR000212">
    <property type="entry name" value="DNA_helicase_UvrD/REP"/>
</dbReference>
<name>A0A087BKI7_9BIFI</name>
<dbReference type="SUPFAM" id="SSF52540">
    <property type="entry name" value="P-loop containing nucleoside triphosphate hydrolases"/>
    <property type="match status" value="1"/>
</dbReference>
<feature type="binding site" evidence="5">
    <location>
        <begin position="205"/>
        <end position="212"/>
    </location>
    <ligand>
        <name>ATP</name>
        <dbReference type="ChEBI" id="CHEBI:30616"/>
    </ligand>
</feature>
<evidence type="ECO:0000313" key="8">
    <source>
        <dbReference type="Proteomes" id="UP000029060"/>
    </source>
</evidence>
<organism evidence="7 8">
    <name type="scientific">Bifidobacterium merycicum</name>
    <dbReference type="NCBI Taxonomy" id="78345"/>
    <lineage>
        <taxon>Bacteria</taxon>
        <taxon>Bacillati</taxon>
        <taxon>Actinomycetota</taxon>
        <taxon>Actinomycetes</taxon>
        <taxon>Bifidobacteriales</taxon>
        <taxon>Bifidobacteriaceae</taxon>
        <taxon>Bifidobacterium</taxon>
    </lineage>
</organism>
<dbReference type="GO" id="GO:0005524">
    <property type="term" value="F:ATP binding"/>
    <property type="evidence" value="ECO:0007669"/>
    <property type="project" value="UniProtKB-UniRule"/>
</dbReference>
<accession>A0A087BKI7</accession>
<dbReference type="GO" id="GO:0016787">
    <property type="term" value="F:hydrolase activity"/>
    <property type="evidence" value="ECO:0007669"/>
    <property type="project" value="UniProtKB-UniRule"/>
</dbReference>
<dbReference type="RefSeq" id="WP_033521927.1">
    <property type="nucleotide sequence ID" value="NZ_CADAXU010000004.1"/>
</dbReference>
<dbReference type="eggNOG" id="COG3973">
    <property type="taxonomic scope" value="Bacteria"/>
</dbReference>